<dbReference type="GO" id="GO:0070181">
    <property type="term" value="F:small ribosomal subunit rRNA binding"/>
    <property type="evidence" value="ECO:0007669"/>
    <property type="project" value="TreeGrafter"/>
</dbReference>
<dbReference type="SUPFAM" id="SSF54995">
    <property type="entry name" value="Ribosomal protein S6"/>
    <property type="match status" value="1"/>
</dbReference>
<name>A0A023FHQ0_AMBCJ</name>
<dbReference type="GO" id="GO:0003735">
    <property type="term" value="F:structural constituent of ribosome"/>
    <property type="evidence" value="ECO:0007669"/>
    <property type="project" value="InterPro"/>
</dbReference>
<keyword evidence="4" id="KW-0687">Ribonucleoprotein</keyword>
<evidence type="ECO:0000313" key="4">
    <source>
        <dbReference type="EMBL" id="JAC20283.1"/>
    </source>
</evidence>
<reference evidence="4" key="1">
    <citation type="submission" date="2014-03" db="EMBL/GenBank/DDBJ databases">
        <title>The sialotranscriptome of Amblyomma triste, Amblyomma parvum and Amblyomma cajennense ticks, uncovered by 454-based RNA-seq.</title>
        <authorList>
            <person name="Garcia G.R."/>
            <person name="Gardinassi L.G."/>
            <person name="Ribeiro J.M."/>
            <person name="Anatriello E."/>
            <person name="Ferreira B.R."/>
            <person name="Moreira H.N."/>
            <person name="Mafra C."/>
            <person name="Olegario M.M."/>
            <person name="Szabo P.J."/>
            <person name="Miranda-Santos I.K."/>
            <person name="Maruyama S.R."/>
        </authorList>
    </citation>
    <scope>NUCLEOTIDE SEQUENCE</scope>
    <source>
        <strain evidence="4">Uberlandia</strain>
        <tissue evidence="4">Salivary glands</tissue>
    </source>
</reference>
<evidence type="ECO:0000256" key="1">
    <source>
        <dbReference type="ARBA" id="ARBA00009512"/>
    </source>
</evidence>
<accession>A0A023FHQ0</accession>
<protein>
    <recommendedName>
        <fullName evidence="2">Small ribosomal subunit protein bS6m</fullName>
    </recommendedName>
    <alternativeName>
        <fullName evidence="3">28S ribosomal protein S6, mitochondrial</fullName>
    </alternativeName>
</protein>
<dbReference type="InterPro" id="IPR014717">
    <property type="entry name" value="Transl_elong_EF1B/ribsomal_bS6"/>
</dbReference>
<dbReference type="InterPro" id="IPR000529">
    <property type="entry name" value="Ribosomal_bS6"/>
</dbReference>
<organism evidence="4">
    <name type="scientific">Amblyomma cajennense</name>
    <name type="common">Cayenne tick</name>
    <name type="synonym">Acarus cajennensis</name>
    <dbReference type="NCBI Taxonomy" id="34607"/>
    <lineage>
        <taxon>Eukaryota</taxon>
        <taxon>Metazoa</taxon>
        <taxon>Ecdysozoa</taxon>
        <taxon>Arthropoda</taxon>
        <taxon>Chelicerata</taxon>
        <taxon>Arachnida</taxon>
        <taxon>Acari</taxon>
        <taxon>Parasitiformes</taxon>
        <taxon>Ixodida</taxon>
        <taxon>Ixodoidea</taxon>
        <taxon>Ixodidae</taxon>
        <taxon>Amblyomminae</taxon>
        <taxon>Amblyomma</taxon>
    </lineage>
</organism>
<comment type="similarity">
    <text evidence="1">Belongs to the bacterial ribosomal protein bS6 family.</text>
</comment>
<dbReference type="InterPro" id="IPR035980">
    <property type="entry name" value="Ribosomal_bS6_sf"/>
</dbReference>
<sequence>MPAYEMTMILRTLTKPELASALKRTGEYLLKNGAILRYIQNLGTKELPLKMSKHGHRNWHGSYFLYRFDGPPDLAISVRGEIKRDVDVIRATTIMLSPPKTIECTLEEELQPPAYRPSVQALMAQSKVKQKQTFEKHTDGPV</sequence>
<dbReference type="CDD" id="cd15465">
    <property type="entry name" value="bS6_mito"/>
    <property type="match status" value="1"/>
</dbReference>
<dbReference type="AlphaFoldDB" id="A0A023FHQ0"/>
<dbReference type="PANTHER" id="PTHR21011">
    <property type="entry name" value="MITOCHONDRIAL 28S RIBOSOMAL PROTEIN S6"/>
    <property type="match status" value="1"/>
</dbReference>
<dbReference type="Pfam" id="PF01250">
    <property type="entry name" value="Ribosomal_S6"/>
    <property type="match status" value="1"/>
</dbReference>
<dbReference type="PANTHER" id="PTHR21011:SF1">
    <property type="entry name" value="SMALL RIBOSOMAL SUBUNIT PROTEIN BS6M"/>
    <property type="match status" value="1"/>
</dbReference>
<evidence type="ECO:0000256" key="3">
    <source>
        <dbReference type="ARBA" id="ARBA00035365"/>
    </source>
</evidence>
<dbReference type="EMBL" id="GBBK01004199">
    <property type="protein sequence ID" value="JAC20283.1"/>
    <property type="molecule type" value="mRNA"/>
</dbReference>
<dbReference type="Gene3D" id="3.30.70.60">
    <property type="match status" value="1"/>
</dbReference>
<proteinExistence type="evidence at transcript level"/>
<keyword evidence="4" id="KW-0689">Ribosomal protein</keyword>
<dbReference type="GO" id="GO:0006412">
    <property type="term" value="P:translation"/>
    <property type="evidence" value="ECO:0007669"/>
    <property type="project" value="InterPro"/>
</dbReference>
<dbReference type="GO" id="GO:0005763">
    <property type="term" value="C:mitochondrial small ribosomal subunit"/>
    <property type="evidence" value="ECO:0007669"/>
    <property type="project" value="TreeGrafter"/>
</dbReference>
<evidence type="ECO:0000256" key="2">
    <source>
        <dbReference type="ARBA" id="ARBA00035170"/>
    </source>
</evidence>